<dbReference type="OrthoDB" id="9809543at2"/>
<accession>A0A2S8SBW8</accession>
<evidence type="ECO:0000313" key="3">
    <source>
        <dbReference type="Proteomes" id="UP000238338"/>
    </source>
</evidence>
<organism evidence="2 3">
    <name type="scientific">Albidovulum denitrificans</name>
    <dbReference type="NCBI Taxonomy" id="404881"/>
    <lineage>
        <taxon>Bacteria</taxon>
        <taxon>Pseudomonadati</taxon>
        <taxon>Pseudomonadota</taxon>
        <taxon>Alphaproteobacteria</taxon>
        <taxon>Rhodobacterales</taxon>
        <taxon>Paracoccaceae</taxon>
        <taxon>Albidovulum</taxon>
    </lineage>
</organism>
<keyword evidence="1" id="KW-0812">Transmembrane</keyword>
<reference evidence="2 3" key="1">
    <citation type="submission" date="2018-02" db="EMBL/GenBank/DDBJ databases">
        <title>Genomic Encyclopedia of Archaeal and Bacterial Type Strains, Phase II (KMG-II): from individual species to whole genera.</title>
        <authorList>
            <person name="Goeker M."/>
        </authorList>
    </citation>
    <scope>NUCLEOTIDE SEQUENCE [LARGE SCALE GENOMIC DNA]</scope>
    <source>
        <strain evidence="2 3">DSM 18921</strain>
    </source>
</reference>
<dbReference type="RefSeq" id="WP_105512556.1">
    <property type="nucleotide sequence ID" value="NZ_PVEP01000001.1"/>
</dbReference>
<evidence type="ECO:0000313" key="2">
    <source>
        <dbReference type="EMBL" id="PQV58253.1"/>
    </source>
</evidence>
<dbReference type="EMBL" id="PVEP01000001">
    <property type="protein sequence ID" value="PQV58253.1"/>
    <property type="molecule type" value="Genomic_DNA"/>
</dbReference>
<keyword evidence="1" id="KW-0472">Membrane</keyword>
<evidence type="ECO:0000256" key="1">
    <source>
        <dbReference type="SAM" id="Phobius"/>
    </source>
</evidence>
<comment type="caution">
    <text evidence="2">The sequence shown here is derived from an EMBL/GenBank/DDBJ whole genome shotgun (WGS) entry which is preliminary data.</text>
</comment>
<dbReference type="InterPro" id="IPR018692">
    <property type="entry name" value="DUF2189"/>
</dbReference>
<keyword evidence="3" id="KW-1185">Reference proteome</keyword>
<gene>
    <name evidence="2" type="ORF">LX70_00060</name>
</gene>
<feature type="transmembrane region" description="Helical" evidence="1">
    <location>
        <begin position="187"/>
        <end position="210"/>
    </location>
</feature>
<proteinExistence type="predicted"/>
<feature type="transmembrane region" description="Helical" evidence="1">
    <location>
        <begin position="66"/>
        <end position="85"/>
    </location>
</feature>
<keyword evidence="1" id="KW-1133">Transmembrane helix</keyword>
<feature type="transmembrane region" description="Helical" evidence="1">
    <location>
        <begin position="142"/>
        <end position="167"/>
    </location>
</feature>
<protein>
    <submittedName>
        <fullName evidence="2">Putative membrane protein</fullName>
    </submittedName>
</protein>
<dbReference type="AlphaFoldDB" id="A0A2S8SBW8"/>
<dbReference type="Proteomes" id="UP000238338">
    <property type="component" value="Unassembled WGS sequence"/>
</dbReference>
<feature type="transmembrane region" description="Helical" evidence="1">
    <location>
        <begin position="242"/>
        <end position="271"/>
    </location>
</feature>
<dbReference type="Pfam" id="PF09955">
    <property type="entry name" value="DUF2189"/>
    <property type="match status" value="1"/>
</dbReference>
<feature type="transmembrane region" description="Helical" evidence="1">
    <location>
        <begin position="91"/>
        <end position="112"/>
    </location>
</feature>
<name>A0A2S8SBW8_9RHOB</name>
<sequence length="291" mass="30754">MTQTIGNPLSWGAQALGLAGHDIAEVAQEVRGRTAADPLIRRIDTEDLREALRLGLADFAALRTDVMAACVIYPVIGMALIWAAFHQNALPLVFPLISGFLLIAPAAAIGLYEMSRRREAGLPASWGDAFAVLRSPRIGAMLVLSVGLFALFLTWLVVAHMVFLLTLGPDLPASVAVFLSEVFTTPAGWAMMLIGIAVGFVFAAVTLAATVVTFPMLVDRPVGLPLAIVTSLRVTGRNPSLVAVWGAVLAGSMVLGSLPFLLGLAVVLPVLGHASWHLYRRAVGFAGEVRA</sequence>